<keyword evidence="5 10" id="KW-0328">Glycosyltransferase</keyword>
<dbReference type="SUPFAM" id="SSF90257">
    <property type="entry name" value="Myosin rod fragments"/>
    <property type="match status" value="1"/>
</dbReference>
<dbReference type="PROSITE" id="PS51996">
    <property type="entry name" value="TR_MART"/>
    <property type="match status" value="1"/>
</dbReference>
<proteinExistence type="inferred from homology"/>
<evidence type="ECO:0000256" key="10">
    <source>
        <dbReference type="RuleBase" id="RU361228"/>
    </source>
</evidence>
<name>A0A817Z389_9BILA</name>
<keyword evidence="10" id="KW-0521">NADP</keyword>
<dbReference type="EC" id="2.4.2.31" evidence="10"/>
<evidence type="ECO:0000256" key="11">
    <source>
        <dbReference type="SAM" id="MobiDB-lite"/>
    </source>
</evidence>
<dbReference type="PANTHER" id="PTHR10339:SF25">
    <property type="entry name" value="SECRETED EXOENZYME S"/>
    <property type="match status" value="1"/>
</dbReference>
<dbReference type="Proteomes" id="UP000663869">
    <property type="component" value="Unassembled WGS sequence"/>
</dbReference>
<comment type="caution">
    <text evidence="12">The sequence shown here is derived from an EMBL/GenBank/DDBJ whole genome shotgun (WGS) entry which is preliminary data.</text>
</comment>
<evidence type="ECO:0000256" key="4">
    <source>
        <dbReference type="ARBA" id="ARBA00022656"/>
    </source>
</evidence>
<dbReference type="GO" id="GO:0005576">
    <property type="term" value="C:extracellular region"/>
    <property type="evidence" value="ECO:0007669"/>
    <property type="project" value="UniProtKB-SubCell"/>
</dbReference>
<evidence type="ECO:0000256" key="7">
    <source>
        <dbReference type="ARBA" id="ARBA00022695"/>
    </source>
</evidence>
<feature type="compositionally biased region" description="Basic and acidic residues" evidence="11">
    <location>
        <begin position="351"/>
        <end position="362"/>
    </location>
</feature>
<dbReference type="AlphaFoldDB" id="A0A817Z389"/>
<dbReference type="GO" id="GO:0016779">
    <property type="term" value="F:nucleotidyltransferase activity"/>
    <property type="evidence" value="ECO:0007669"/>
    <property type="project" value="UniProtKB-KW"/>
</dbReference>
<dbReference type="GO" id="GO:0090729">
    <property type="term" value="F:toxin activity"/>
    <property type="evidence" value="ECO:0007669"/>
    <property type="project" value="UniProtKB-KW"/>
</dbReference>
<dbReference type="Gene3D" id="1.10.287.1490">
    <property type="match status" value="1"/>
</dbReference>
<evidence type="ECO:0000256" key="1">
    <source>
        <dbReference type="ARBA" id="ARBA00004613"/>
    </source>
</evidence>
<sequence>MTHINSRLLDASEERLNALAPLHGYAEERLVSLEDAVVSLRNLVHNIDVRVWTATNRSENPADKLTPNESAAIILYTIEWDPSHPSLYLVLNRSLRLEDRRKLVPWFSYLKLILTGLYKLPSIRCTVWRGVRGDLRSHYRLGAKITWWAFSSCTASISVLESEQYLGTSGTRTLFAIECLNGKDIKRHSYFAQEEEILLLPCTHFEVISHLSSMENLHIIHLREITPPFMLLEPPDATFLDSHNDNASYEQLKAKLEQVTDENKRLTTKCKQQQVQINQQQIQINELENENQILNKNYADYEKEIQRLKAKSHKAEKAVEHLKQEADESDKLNERLQVEIQNLQKEIERLKRTADRSSERPKASLAASNERLTTASSFATPRATGSEEFDASKKKLDCDGRPCAKCKKCRDWHFNGDDETWRWVCNWQNWTKADEKRWDNGAWKCFTKRNDGATCYVYYVLSYGYVSGVSYVHVCLCDRH</sequence>
<dbReference type="Pfam" id="PF01129">
    <property type="entry name" value="ART"/>
    <property type="match status" value="1"/>
</dbReference>
<keyword evidence="4" id="KW-0800">Toxin</keyword>
<evidence type="ECO:0000256" key="8">
    <source>
        <dbReference type="ARBA" id="ARBA00023026"/>
    </source>
</evidence>
<evidence type="ECO:0000256" key="2">
    <source>
        <dbReference type="ARBA" id="ARBA00009558"/>
    </source>
</evidence>
<evidence type="ECO:0000256" key="9">
    <source>
        <dbReference type="ARBA" id="ARBA00047597"/>
    </source>
</evidence>
<dbReference type="SUPFAM" id="SSF56399">
    <property type="entry name" value="ADP-ribosylation"/>
    <property type="match status" value="1"/>
</dbReference>
<dbReference type="InterPro" id="IPR000768">
    <property type="entry name" value="ART"/>
</dbReference>
<evidence type="ECO:0000313" key="12">
    <source>
        <dbReference type="EMBL" id="CAF3387033.1"/>
    </source>
</evidence>
<gene>
    <name evidence="12" type="ORF">FME351_LOCUS7791</name>
</gene>
<dbReference type="Gene3D" id="3.90.176.10">
    <property type="entry name" value="Toxin ADP-ribosyltransferase, Chain A, domain 1"/>
    <property type="match status" value="1"/>
</dbReference>
<dbReference type="EMBL" id="CAJNYU010000738">
    <property type="protein sequence ID" value="CAF3387033.1"/>
    <property type="molecule type" value="Genomic_DNA"/>
</dbReference>
<accession>A0A817Z389</accession>
<evidence type="ECO:0000313" key="13">
    <source>
        <dbReference type="Proteomes" id="UP000663869"/>
    </source>
</evidence>
<dbReference type="InterPro" id="IPR050999">
    <property type="entry name" value="ADP-ribosyltransferase_ARG"/>
</dbReference>
<protein>
    <recommendedName>
        <fullName evidence="10">NAD(P)(+)--arginine ADP-ribosyltransferase</fullName>
        <ecNumber evidence="10">2.4.2.31</ecNumber>
    </recommendedName>
    <alternativeName>
        <fullName evidence="10">Mono(ADP-ribosyl)transferase</fullName>
    </alternativeName>
</protein>
<keyword evidence="8" id="KW-0843">Virulence</keyword>
<comment type="subcellular location">
    <subcellularLocation>
        <location evidence="1">Secreted</location>
    </subcellularLocation>
</comment>
<keyword evidence="7" id="KW-0548">Nucleotidyltransferase</keyword>
<keyword evidence="3" id="KW-0964">Secreted</keyword>
<dbReference type="GO" id="GO:0106274">
    <property type="term" value="F:NAD+-protein-arginine ADP-ribosyltransferase activity"/>
    <property type="evidence" value="ECO:0007669"/>
    <property type="project" value="UniProtKB-EC"/>
</dbReference>
<keyword evidence="10" id="KW-0520">NAD</keyword>
<organism evidence="12 13">
    <name type="scientific">Rotaria socialis</name>
    <dbReference type="NCBI Taxonomy" id="392032"/>
    <lineage>
        <taxon>Eukaryota</taxon>
        <taxon>Metazoa</taxon>
        <taxon>Spiralia</taxon>
        <taxon>Gnathifera</taxon>
        <taxon>Rotifera</taxon>
        <taxon>Eurotatoria</taxon>
        <taxon>Bdelloidea</taxon>
        <taxon>Philodinida</taxon>
        <taxon>Philodinidae</taxon>
        <taxon>Rotaria</taxon>
    </lineage>
</organism>
<evidence type="ECO:0000256" key="6">
    <source>
        <dbReference type="ARBA" id="ARBA00022679"/>
    </source>
</evidence>
<evidence type="ECO:0000256" key="3">
    <source>
        <dbReference type="ARBA" id="ARBA00022525"/>
    </source>
</evidence>
<reference evidence="12" key="1">
    <citation type="submission" date="2021-02" db="EMBL/GenBank/DDBJ databases">
        <authorList>
            <person name="Nowell W R."/>
        </authorList>
    </citation>
    <scope>NUCLEOTIDE SEQUENCE</scope>
</reference>
<dbReference type="GO" id="GO:0003950">
    <property type="term" value="F:NAD+ poly-ADP-ribosyltransferase activity"/>
    <property type="evidence" value="ECO:0007669"/>
    <property type="project" value="TreeGrafter"/>
</dbReference>
<comment type="similarity">
    <text evidence="2 10">Belongs to the Arg-specific ADP-ribosyltransferase family.</text>
</comment>
<dbReference type="PANTHER" id="PTHR10339">
    <property type="entry name" value="ADP-RIBOSYLTRANSFERASE"/>
    <property type="match status" value="1"/>
</dbReference>
<comment type="catalytic activity">
    <reaction evidence="9 10">
        <text>L-arginyl-[protein] + NAD(+) = N(omega)-(ADP-D-ribosyl)-L-arginyl-[protein] + nicotinamide + H(+)</text>
        <dbReference type="Rhea" id="RHEA:19149"/>
        <dbReference type="Rhea" id="RHEA-COMP:10532"/>
        <dbReference type="Rhea" id="RHEA-COMP:15087"/>
        <dbReference type="ChEBI" id="CHEBI:15378"/>
        <dbReference type="ChEBI" id="CHEBI:17154"/>
        <dbReference type="ChEBI" id="CHEBI:29965"/>
        <dbReference type="ChEBI" id="CHEBI:57540"/>
        <dbReference type="ChEBI" id="CHEBI:142554"/>
        <dbReference type="EC" id="2.4.2.31"/>
    </reaction>
</comment>
<feature type="region of interest" description="Disordered" evidence="11">
    <location>
        <begin position="351"/>
        <end position="371"/>
    </location>
</feature>
<keyword evidence="6 10" id="KW-0808">Transferase</keyword>
<evidence type="ECO:0000256" key="5">
    <source>
        <dbReference type="ARBA" id="ARBA00022676"/>
    </source>
</evidence>